<sequence>MYDKILCFANVYIIILLAILEF</sequence>
<proteinExistence type="predicted"/>
<dbReference type="EMBL" id="GBRH01247333">
    <property type="protein sequence ID" value="JAD50562.1"/>
    <property type="molecule type" value="Transcribed_RNA"/>
</dbReference>
<keyword evidence="1" id="KW-1133">Transmembrane helix</keyword>
<name>A0A0A9AU10_ARUDO</name>
<keyword evidence="1" id="KW-0472">Membrane</keyword>
<keyword evidence="1" id="KW-0812">Transmembrane</keyword>
<reference evidence="2" key="1">
    <citation type="submission" date="2014-09" db="EMBL/GenBank/DDBJ databases">
        <authorList>
            <person name="Magalhaes I.L.F."/>
            <person name="Oliveira U."/>
            <person name="Santos F.R."/>
            <person name="Vidigal T.H.D.A."/>
            <person name="Brescovit A.D."/>
            <person name="Santos A.J."/>
        </authorList>
    </citation>
    <scope>NUCLEOTIDE SEQUENCE</scope>
    <source>
        <tissue evidence="2">Shoot tissue taken approximately 20 cm above the soil surface</tissue>
    </source>
</reference>
<organism evidence="2">
    <name type="scientific">Arundo donax</name>
    <name type="common">Giant reed</name>
    <name type="synonym">Donax arundinaceus</name>
    <dbReference type="NCBI Taxonomy" id="35708"/>
    <lineage>
        <taxon>Eukaryota</taxon>
        <taxon>Viridiplantae</taxon>
        <taxon>Streptophyta</taxon>
        <taxon>Embryophyta</taxon>
        <taxon>Tracheophyta</taxon>
        <taxon>Spermatophyta</taxon>
        <taxon>Magnoliopsida</taxon>
        <taxon>Liliopsida</taxon>
        <taxon>Poales</taxon>
        <taxon>Poaceae</taxon>
        <taxon>PACMAD clade</taxon>
        <taxon>Arundinoideae</taxon>
        <taxon>Arundineae</taxon>
        <taxon>Arundo</taxon>
    </lineage>
</organism>
<dbReference type="AlphaFoldDB" id="A0A0A9AU10"/>
<feature type="transmembrane region" description="Helical" evidence="1">
    <location>
        <begin position="5"/>
        <end position="20"/>
    </location>
</feature>
<evidence type="ECO:0000256" key="1">
    <source>
        <dbReference type="SAM" id="Phobius"/>
    </source>
</evidence>
<protein>
    <submittedName>
        <fullName evidence="2">Uncharacterized protein</fullName>
    </submittedName>
</protein>
<evidence type="ECO:0000313" key="2">
    <source>
        <dbReference type="EMBL" id="JAD50562.1"/>
    </source>
</evidence>
<accession>A0A0A9AU10</accession>
<reference evidence="2" key="2">
    <citation type="journal article" date="2015" name="Data Brief">
        <title>Shoot transcriptome of the giant reed, Arundo donax.</title>
        <authorList>
            <person name="Barrero R.A."/>
            <person name="Guerrero F.D."/>
            <person name="Moolhuijzen P."/>
            <person name="Goolsby J.A."/>
            <person name="Tidwell J."/>
            <person name="Bellgard S.E."/>
            <person name="Bellgard M.I."/>
        </authorList>
    </citation>
    <scope>NUCLEOTIDE SEQUENCE</scope>
    <source>
        <tissue evidence="2">Shoot tissue taken approximately 20 cm above the soil surface</tissue>
    </source>
</reference>